<evidence type="ECO:0000259" key="1">
    <source>
        <dbReference type="Pfam" id="PF08874"/>
    </source>
</evidence>
<dbReference type="EMBL" id="JAVDQD010000001">
    <property type="protein sequence ID" value="MDR6237827.1"/>
    <property type="molecule type" value="Genomic_DNA"/>
</dbReference>
<sequence>MIDQIHILNGDCFKVQFPKTLKGELIVLRECLVEGDVKASSIKELYELRSRFISESYGGGRQEYFDKVVSELDKIERIKAGAEINLWFEDDLFCQVNFWFAINLLMQKGRNNKLFLVRPDQHTQYGFGGLNNDELISIFNNRSIIEEPEKIADLWKYYQVDDNIQLLGSAKKLDEVYPFIFKAVEAHVERVSADGDLGRPEKTIKKIIEELGTKDFGLVFQEFNKRENIYGFGDLQVKRIFDKVLDHLKV</sequence>
<name>A0AAE3XJ57_9BACT</name>
<reference evidence="2" key="1">
    <citation type="submission" date="2023-07" db="EMBL/GenBank/DDBJ databases">
        <title>Genomic Encyclopedia of Type Strains, Phase IV (KMG-IV): sequencing the most valuable type-strain genomes for metagenomic binning, comparative biology and taxonomic classification.</title>
        <authorList>
            <person name="Goeker M."/>
        </authorList>
    </citation>
    <scope>NUCLEOTIDE SEQUENCE</scope>
    <source>
        <strain evidence="2">DSM 26174</strain>
    </source>
</reference>
<organism evidence="2 3">
    <name type="scientific">Aureibacter tunicatorum</name>
    <dbReference type="NCBI Taxonomy" id="866807"/>
    <lineage>
        <taxon>Bacteria</taxon>
        <taxon>Pseudomonadati</taxon>
        <taxon>Bacteroidota</taxon>
        <taxon>Cytophagia</taxon>
        <taxon>Cytophagales</taxon>
        <taxon>Persicobacteraceae</taxon>
        <taxon>Aureibacter</taxon>
    </lineage>
</organism>
<protein>
    <recommendedName>
        <fullName evidence="1">DUF1835 domain-containing protein</fullName>
    </recommendedName>
</protein>
<comment type="caution">
    <text evidence="2">The sequence shown here is derived from an EMBL/GenBank/DDBJ whole genome shotgun (WGS) entry which is preliminary data.</text>
</comment>
<feature type="domain" description="DUF1835" evidence="1">
    <location>
        <begin position="6"/>
        <end position="109"/>
    </location>
</feature>
<dbReference type="InterPro" id="IPR014973">
    <property type="entry name" value="DUF1835"/>
</dbReference>
<keyword evidence="3" id="KW-1185">Reference proteome</keyword>
<evidence type="ECO:0000313" key="3">
    <source>
        <dbReference type="Proteomes" id="UP001185092"/>
    </source>
</evidence>
<evidence type="ECO:0000313" key="2">
    <source>
        <dbReference type="EMBL" id="MDR6237827.1"/>
    </source>
</evidence>
<dbReference type="Pfam" id="PF08874">
    <property type="entry name" value="DUF1835"/>
    <property type="match status" value="1"/>
</dbReference>
<accession>A0AAE3XJ57</accession>
<proteinExistence type="predicted"/>
<dbReference type="RefSeq" id="WP_309937297.1">
    <property type="nucleotide sequence ID" value="NZ_AP025305.1"/>
</dbReference>
<gene>
    <name evidence="2" type="ORF">HNQ88_000803</name>
</gene>
<dbReference type="AlphaFoldDB" id="A0AAE3XJ57"/>
<dbReference type="Proteomes" id="UP001185092">
    <property type="component" value="Unassembled WGS sequence"/>
</dbReference>